<evidence type="ECO:0000256" key="5">
    <source>
        <dbReference type="ARBA" id="ARBA00022786"/>
    </source>
</evidence>
<evidence type="ECO:0000256" key="4">
    <source>
        <dbReference type="ARBA" id="ARBA00022771"/>
    </source>
</evidence>
<keyword evidence="2" id="KW-0479">Metal-binding</keyword>
<dbReference type="EMBL" id="MN739518">
    <property type="protein sequence ID" value="QHT09992.1"/>
    <property type="molecule type" value="Genomic_DNA"/>
</dbReference>
<keyword evidence="5" id="KW-0833">Ubl conjugation pathway</keyword>
<evidence type="ECO:0000256" key="2">
    <source>
        <dbReference type="ARBA" id="ARBA00022723"/>
    </source>
</evidence>
<evidence type="ECO:0000313" key="8">
    <source>
        <dbReference type="EMBL" id="QHT09992.1"/>
    </source>
</evidence>
<accession>A0A6C0D0P6</accession>
<evidence type="ECO:0000256" key="1">
    <source>
        <dbReference type="ARBA" id="ARBA00022679"/>
    </source>
</evidence>
<evidence type="ECO:0000256" key="6">
    <source>
        <dbReference type="ARBA" id="ARBA00022833"/>
    </source>
</evidence>
<sequence length="401" mass="47021">MVGSTCSVCFMENFMDEMTFSTCSNLSCSEKICWECMEQFIDICCKEHTTPRCFSPTCGSLYTQTQMPSDHSIQKRYQLCLFRGLLKEHQNEKNNEYELKKRQKELFIKIREERLLFLSEAFPFSIQRAVQIMYGNDVRRIHKSNEVLLQQQLSRMETKRCFRLFCQGNMIMLETKPTKQEYGSSLEYRALYWECCTCHSSYCKSCEKNWTSSHECNEEDKASVEWKTSLPHCPHCSLPIEKVDGCDAVTCAGCHKNFNYATGLPCESGNHGKTIPITLPTENVKELWKVLLRGRGKKDKNLTIKEKQMIKMLEDIEIVIERYHISSFSKPTWEWSIYDLQTVQQWLSSMSSNDHHSDPQEEQAIAKVVAFRVEKLETRRQQINHMLQVLRSIEDELHRIL</sequence>
<keyword evidence="6" id="KW-0862">Zinc</keyword>
<reference evidence="8" key="1">
    <citation type="journal article" date="2020" name="Nature">
        <title>Giant virus diversity and host interactions through global metagenomics.</title>
        <authorList>
            <person name="Schulz F."/>
            <person name="Roux S."/>
            <person name="Paez-Espino D."/>
            <person name="Jungbluth S."/>
            <person name="Walsh D.A."/>
            <person name="Denef V.J."/>
            <person name="McMahon K.D."/>
            <person name="Konstantinidis K.T."/>
            <person name="Eloe-Fadrosh E.A."/>
            <person name="Kyrpides N.C."/>
            <person name="Woyke T."/>
        </authorList>
    </citation>
    <scope>NUCLEOTIDE SEQUENCE</scope>
    <source>
        <strain evidence="8">GVMAG-M-3300023174-104</strain>
    </source>
</reference>
<dbReference type="InterPro" id="IPR044066">
    <property type="entry name" value="TRIAD_supradom"/>
</dbReference>
<dbReference type="PROSITE" id="PS51873">
    <property type="entry name" value="TRIAD"/>
    <property type="match status" value="1"/>
</dbReference>
<dbReference type="CDD" id="cd20336">
    <property type="entry name" value="Rcat_RBR"/>
    <property type="match status" value="1"/>
</dbReference>
<name>A0A6C0D0P6_9ZZZZ</name>
<proteinExistence type="predicted"/>
<dbReference type="GO" id="GO:0008270">
    <property type="term" value="F:zinc ion binding"/>
    <property type="evidence" value="ECO:0007669"/>
    <property type="project" value="UniProtKB-KW"/>
</dbReference>
<organism evidence="8">
    <name type="scientific">viral metagenome</name>
    <dbReference type="NCBI Taxonomy" id="1070528"/>
    <lineage>
        <taxon>unclassified sequences</taxon>
        <taxon>metagenomes</taxon>
        <taxon>organismal metagenomes</taxon>
    </lineage>
</organism>
<dbReference type="SUPFAM" id="SSF57850">
    <property type="entry name" value="RING/U-box"/>
    <property type="match status" value="1"/>
</dbReference>
<dbReference type="GO" id="GO:0016740">
    <property type="term" value="F:transferase activity"/>
    <property type="evidence" value="ECO:0007669"/>
    <property type="project" value="UniProtKB-KW"/>
</dbReference>
<evidence type="ECO:0000259" key="7">
    <source>
        <dbReference type="PROSITE" id="PS51873"/>
    </source>
</evidence>
<dbReference type="Gene3D" id="1.20.120.1750">
    <property type="match status" value="1"/>
</dbReference>
<keyword evidence="3" id="KW-0677">Repeat</keyword>
<feature type="domain" description="RING-type" evidence="7">
    <location>
        <begin position="2"/>
        <end position="282"/>
    </location>
</feature>
<dbReference type="AlphaFoldDB" id="A0A6C0D0P6"/>
<keyword evidence="4" id="KW-0863">Zinc-finger</keyword>
<protein>
    <recommendedName>
        <fullName evidence="7">RING-type domain-containing protein</fullName>
    </recommendedName>
</protein>
<evidence type="ECO:0000256" key="3">
    <source>
        <dbReference type="ARBA" id="ARBA00022737"/>
    </source>
</evidence>
<keyword evidence="1" id="KW-0808">Transferase</keyword>